<accession>A0ACC5R829</accession>
<sequence length="362" mass="39824">MMDKAQWLTGPDRNVTRYGEAAKFREGLYRLTPRTYAWMVPNGSWGETNLGLIECGGKSVVIDTGWDLHYANEFLAAAAELMARSPVHSVINTHADGDHCWGNQLYGDVPIIATHACIDHMHHIEPQSMRLLGKAASVMKRLPVAGIDVLGHYTSAMLAPYDFRGIRLVAPNQGFSGETTVTVSGIDLVLIELGPAHTPGDAMIHVPSEKVLYAGDILFAHGTPVVWAGPVANIVAGLRKVLSLDVDIIVAGHGPLATRPDVELQIAYWELIQEELHRRRGQGMTAAEAASDLLLGVEFQATTFARWDSPERLLRNAQALYEEWGERPSPMPDKIAQLNTMRQQALLAMKLPDATPRVMHHR</sequence>
<evidence type="ECO:0000313" key="2">
    <source>
        <dbReference type="Proteomes" id="UP000616151"/>
    </source>
</evidence>
<gene>
    <name evidence="1" type="ORF">JHL16_20745</name>
</gene>
<keyword evidence="2" id="KW-1185">Reference proteome</keyword>
<protein>
    <submittedName>
        <fullName evidence="1">MBL fold metallo-hydrolase</fullName>
    </submittedName>
</protein>
<comment type="caution">
    <text evidence="1">The sequence shown here is derived from an EMBL/GenBank/DDBJ whole genome shotgun (WGS) entry which is preliminary data.</text>
</comment>
<reference evidence="1" key="1">
    <citation type="submission" date="2021-01" db="EMBL/GenBank/DDBJ databases">
        <authorList>
            <person name="Sun Q."/>
        </authorList>
    </citation>
    <scope>NUCLEOTIDE SEQUENCE</scope>
    <source>
        <strain evidence="1">YIM B02566</strain>
    </source>
</reference>
<proteinExistence type="predicted"/>
<name>A0ACC5R829_9HYPH</name>
<evidence type="ECO:0000313" key="1">
    <source>
        <dbReference type="EMBL" id="MBK1868798.1"/>
    </source>
</evidence>
<dbReference type="Proteomes" id="UP000616151">
    <property type="component" value="Unassembled WGS sequence"/>
</dbReference>
<organism evidence="1 2">
    <name type="scientific">Taklimakanibacter albus</name>
    <dbReference type="NCBI Taxonomy" id="2800327"/>
    <lineage>
        <taxon>Bacteria</taxon>
        <taxon>Pseudomonadati</taxon>
        <taxon>Pseudomonadota</taxon>
        <taxon>Alphaproteobacteria</taxon>
        <taxon>Hyphomicrobiales</taxon>
        <taxon>Aestuariivirgaceae</taxon>
        <taxon>Taklimakanibacter</taxon>
    </lineage>
</organism>
<dbReference type="EMBL" id="JAENHL010000007">
    <property type="protein sequence ID" value="MBK1868798.1"/>
    <property type="molecule type" value="Genomic_DNA"/>
</dbReference>